<dbReference type="AlphaFoldDB" id="A0A8X6XDD0"/>
<name>A0A8X6XDD0_9ARAC</name>
<accession>A0A8X6XDD0</accession>
<organism evidence="1 2">
    <name type="scientific">Trichonephila inaurata madagascariensis</name>
    <dbReference type="NCBI Taxonomy" id="2747483"/>
    <lineage>
        <taxon>Eukaryota</taxon>
        <taxon>Metazoa</taxon>
        <taxon>Ecdysozoa</taxon>
        <taxon>Arthropoda</taxon>
        <taxon>Chelicerata</taxon>
        <taxon>Arachnida</taxon>
        <taxon>Araneae</taxon>
        <taxon>Araneomorphae</taxon>
        <taxon>Entelegynae</taxon>
        <taxon>Araneoidea</taxon>
        <taxon>Nephilidae</taxon>
        <taxon>Trichonephila</taxon>
        <taxon>Trichonephila inaurata</taxon>
    </lineage>
</organism>
<keyword evidence="2" id="KW-1185">Reference proteome</keyword>
<reference evidence="1" key="1">
    <citation type="submission" date="2020-08" db="EMBL/GenBank/DDBJ databases">
        <title>Multicomponent nature underlies the extraordinary mechanical properties of spider dragline silk.</title>
        <authorList>
            <person name="Kono N."/>
            <person name="Nakamura H."/>
            <person name="Mori M."/>
            <person name="Yoshida Y."/>
            <person name="Ohtoshi R."/>
            <person name="Malay A.D."/>
            <person name="Moran D.A.P."/>
            <person name="Tomita M."/>
            <person name="Numata K."/>
            <person name="Arakawa K."/>
        </authorList>
    </citation>
    <scope>NUCLEOTIDE SEQUENCE</scope>
</reference>
<dbReference type="EMBL" id="BMAV01008140">
    <property type="protein sequence ID" value="GFY51515.1"/>
    <property type="molecule type" value="Genomic_DNA"/>
</dbReference>
<comment type="caution">
    <text evidence="1">The sequence shown here is derived from an EMBL/GenBank/DDBJ whole genome shotgun (WGS) entry which is preliminary data.</text>
</comment>
<proteinExistence type="predicted"/>
<gene>
    <name evidence="1" type="ORF">TNIN_357131</name>
</gene>
<evidence type="ECO:0000313" key="1">
    <source>
        <dbReference type="EMBL" id="GFY51515.1"/>
    </source>
</evidence>
<evidence type="ECO:0000313" key="2">
    <source>
        <dbReference type="Proteomes" id="UP000886998"/>
    </source>
</evidence>
<sequence>MRRISKKRLFPTPRSLNASSVFNDFRLLLYCIVIKLLRISGRFLCLWFLSPTCRRWKDVNINSYFEHECKTHFLLYRL</sequence>
<dbReference type="Proteomes" id="UP000886998">
    <property type="component" value="Unassembled WGS sequence"/>
</dbReference>
<protein>
    <submittedName>
        <fullName evidence="1">Uncharacterized protein</fullName>
    </submittedName>
</protein>